<dbReference type="GeneID" id="20344599"/>
<accession>J3NS96</accession>
<keyword evidence="4" id="KW-1185">Reference proteome</keyword>
<reference evidence="4" key="1">
    <citation type="submission" date="2010-07" db="EMBL/GenBank/DDBJ databases">
        <title>The genome sequence of Gaeumannomyces graminis var. tritici strain R3-111a-1.</title>
        <authorList>
            <consortium name="The Broad Institute Genome Sequencing Platform"/>
            <person name="Ma L.-J."/>
            <person name="Dead R."/>
            <person name="Young S."/>
            <person name="Zeng Q."/>
            <person name="Koehrsen M."/>
            <person name="Alvarado L."/>
            <person name="Berlin A."/>
            <person name="Chapman S.B."/>
            <person name="Chen Z."/>
            <person name="Freedman E."/>
            <person name="Gellesch M."/>
            <person name="Goldberg J."/>
            <person name="Griggs A."/>
            <person name="Gujja S."/>
            <person name="Heilman E.R."/>
            <person name="Heiman D."/>
            <person name="Hepburn T."/>
            <person name="Howarth C."/>
            <person name="Jen D."/>
            <person name="Larson L."/>
            <person name="Mehta T."/>
            <person name="Neiman D."/>
            <person name="Pearson M."/>
            <person name="Roberts A."/>
            <person name="Saif S."/>
            <person name="Shea T."/>
            <person name="Shenoy N."/>
            <person name="Sisk P."/>
            <person name="Stolte C."/>
            <person name="Sykes S."/>
            <person name="Walk T."/>
            <person name="White J."/>
            <person name="Yandava C."/>
            <person name="Haas B."/>
            <person name="Nusbaum C."/>
            <person name="Birren B."/>
        </authorList>
    </citation>
    <scope>NUCLEOTIDE SEQUENCE [LARGE SCALE GENOMIC DNA]</scope>
    <source>
        <strain evidence="4">R3-111a-1</strain>
    </source>
</reference>
<dbReference type="EMBL" id="GL385396">
    <property type="protein sequence ID" value="EJT79052.1"/>
    <property type="molecule type" value="Genomic_DNA"/>
</dbReference>
<name>J3NS96_GAET3</name>
<proteinExistence type="predicted"/>
<dbReference type="AlphaFoldDB" id="J3NS96"/>
<dbReference type="Proteomes" id="UP000006039">
    <property type="component" value="Unassembled WGS sequence"/>
</dbReference>
<dbReference type="EnsemblFungi" id="EJT79052">
    <property type="protein sequence ID" value="EJT79052"/>
    <property type="gene ID" value="GGTG_04141"/>
</dbReference>
<evidence type="ECO:0000313" key="4">
    <source>
        <dbReference type="Proteomes" id="UP000006039"/>
    </source>
</evidence>
<dbReference type="HOGENOM" id="CLU_1142650_0_0_1"/>
<dbReference type="RefSeq" id="XP_009220197.1">
    <property type="nucleotide sequence ID" value="XM_009221933.1"/>
</dbReference>
<feature type="transmembrane region" description="Helical" evidence="1">
    <location>
        <begin position="197"/>
        <end position="220"/>
    </location>
</feature>
<sequence length="243" mass="26637">MSLQYSPLSRTLIFQPGRMVLSDNALHALFTHWFEFLSTIISPSVVLRRDSPQNILRKCIQAATGLGYPPPHVVDQLVSGVDIFDLSGPSTTSQPVQAIGNGIRDLLQGSAHVLLEDGSIFRPLLPDMGVAITTLPNEGDLVCVLRGALDPSILRRIEGSSSPDDFRVVGGSYGRIFPDLLDIVEECFLGRLRGISIFGNCFGAFWGFFNLSVFCIHVYVADFCLRSGHWLAQGALELQDEET</sequence>
<feature type="transmembrane region" description="Helical" evidence="1">
    <location>
        <begin position="25"/>
        <end position="47"/>
    </location>
</feature>
<gene>
    <name evidence="3" type="primary">20344599</name>
    <name evidence="2" type="ORF">GGTG_04141</name>
</gene>
<organism evidence="2">
    <name type="scientific">Gaeumannomyces tritici (strain R3-111a-1)</name>
    <name type="common">Wheat and barley take-all root rot fungus</name>
    <name type="synonym">Gaeumannomyces graminis var. tritici</name>
    <dbReference type="NCBI Taxonomy" id="644352"/>
    <lineage>
        <taxon>Eukaryota</taxon>
        <taxon>Fungi</taxon>
        <taxon>Dikarya</taxon>
        <taxon>Ascomycota</taxon>
        <taxon>Pezizomycotina</taxon>
        <taxon>Sordariomycetes</taxon>
        <taxon>Sordariomycetidae</taxon>
        <taxon>Magnaporthales</taxon>
        <taxon>Magnaporthaceae</taxon>
        <taxon>Gaeumannomyces</taxon>
    </lineage>
</organism>
<reference evidence="3" key="5">
    <citation type="submission" date="2018-04" db="UniProtKB">
        <authorList>
            <consortium name="EnsemblFungi"/>
        </authorList>
    </citation>
    <scope>IDENTIFICATION</scope>
    <source>
        <strain evidence="3">R3-111a-1</strain>
    </source>
</reference>
<keyword evidence="1" id="KW-0812">Transmembrane</keyword>
<reference evidence="2" key="2">
    <citation type="submission" date="2010-07" db="EMBL/GenBank/DDBJ databases">
        <authorList>
            <consortium name="The Broad Institute Genome Sequencing Platform"/>
            <consortium name="Broad Institute Genome Sequencing Center for Infectious Disease"/>
            <person name="Ma L.-J."/>
            <person name="Dead R."/>
            <person name="Young S."/>
            <person name="Zeng Q."/>
            <person name="Koehrsen M."/>
            <person name="Alvarado L."/>
            <person name="Berlin A."/>
            <person name="Chapman S.B."/>
            <person name="Chen Z."/>
            <person name="Freedman E."/>
            <person name="Gellesch M."/>
            <person name="Goldberg J."/>
            <person name="Griggs A."/>
            <person name="Gujja S."/>
            <person name="Heilman E.R."/>
            <person name="Heiman D."/>
            <person name="Hepburn T."/>
            <person name="Howarth C."/>
            <person name="Jen D."/>
            <person name="Larson L."/>
            <person name="Mehta T."/>
            <person name="Neiman D."/>
            <person name="Pearson M."/>
            <person name="Roberts A."/>
            <person name="Saif S."/>
            <person name="Shea T."/>
            <person name="Shenoy N."/>
            <person name="Sisk P."/>
            <person name="Stolte C."/>
            <person name="Sykes S."/>
            <person name="Walk T."/>
            <person name="White J."/>
            <person name="Yandava C."/>
            <person name="Haas B."/>
            <person name="Nusbaum C."/>
            <person name="Birren B."/>
        </authorList>
    </citation>
    <scope>NUCLEOTIDE SEQUENCE</scope>
    <source>
        <strain evidence="2">R3-111a-1</strain>
    </source>
</reference>
<keyword evidence="1" id="KW-1133">Transmembrane helix</keyword>
<evidence type="ECO:0000256" key="1">
    <source>
        <dbReference type="SAM" id="Phobius"/>
    </source>
</evidence>
<evidence type="ECO:0000313" key="2">
    <source>
        <dbReference type="EMBL" id="EJT79052.1"/>
    </source>
</evidence>
<keyword evidence="1" id="KW-0472">Membrane</keyword>
<evidence type="ECO:0000313" key="3">
    <source>
        <dbReference type="EnsemblFungi" id="EJT79052"/>
    </source>
</evidence>
<protein>
    <submittedName>
        <fullName evidence="2 3">Uncharacterized protein</fullName>
    </submittedName>
</protein>
<reference evidence="2" key="3">
    <citation type="submission" date="2010-09" db="EMBL/GenBank/DDBJ databases">
        <title>Annotation of Gaeumannomyces graminis var. tritici R3-111a-1.</title>
        <authorList>
            <consortium name="The Broad Institute Genome Sequencing Platform"/>
            <person name="Ma L.-J."/>
            <person name="Dead R."/>
            <person name="Young S.K."/>
            <person name="Zeng Q."/>
            <person name="Gargeya S."/>
            <person name="Fitzgerald M."/>
            <person name="Haas B."/>
            <person name="Abouelleil A."/>
            <person name="Alvarado L."/>
            <person name="Arachchi H.M."/>
            <person name="Berlin A."/>
            <person name="Brown A."/>
            <person name="Chapman S.B."/>
            <person name="Chen Z."/>
            <person name="Dunbar C."/>
            <person name="Freedman E."/>
            <person name="Gearin G."/>
            <person name="Gellesch M."/>
            <person name="Goldberg J."/>
            <person name="Griggs A."/>
            <person name="Gujja S."/>
            <person name="Heiman D."/>
            <person name="Howarth C."/>
            <person name="Larson L."/>
            <person name="Lui A."/>
            <person name="MacDonald P.J.P."/>
            <person name="Mehta T."/>
            <person name="Montmayeur A."/>
            <person name="Murphy C."/>
            <person name="Neiman D."/>
            <person name="Pearson M."/>
            <person name="Priest M."/>
            <person name="Roberts A."/>
            <person name="Saif S."/>
            <person name="Shea T."/>
            <person name="Shenoy N."/>
            <person name="Sisk P."/>
            <person name="Stolte C."/>
            <person name="Sykes S."/>
            <person name="Yandava C."/>
            <person name="Wortman J."/>
            <person name="Nusbaum C."/>
            <person name="Birren B."/>
        </authorList>
    </citation>
    <scope>NUCLEOTIDE SEQUENCE</scope>
    <source>
        <strain evidence="2">R3-111a-1</strain>
    </source>
</reference>
<reference evidence="3" key="4">
    <citation type="journal article" date="2015" name="G3 (Bethesda)">
        <title>Genome sequences of three phytopathogenic species of the Magnaporthaceae family of fungi.</title>
        <authorList>
            <person name="Okagaki L.H."/>
            <person name="Nunes C.C."/>
            <person name="Sailsbery J."/>
            <person name="Clay B."/>
            <person name="Brown D."/>
            <person name="John T."/>
            <person name="Oh Y."/>
            <person name="Young N."/>
            <person name="Fitzgerald M."/>
            <person name="Haas B.J."/>
            <person name="Zeng Q."/>
            <person name="Young S."/>
            <person name="Adiconis X."/>
            <person name="Fan L."/>
            <person name="Levin J.Z."/>
            <person name="Mitchell T.K."/>
            <person name="Okubara P.A."/>
            <person name="Farman M.L."/>
            <person name="Kohn L.M."/>
            <person name="Birren B."/>
            <person name="Ma L.-J."/>
            <person name="Dean R.A."/>
        </authorList>
    </citation>
    <scope>NUCLEOTIDE SEQUENCE</scope>
    <source>
        <strain evidence="3">R3-111a-1</strain>
    </source>
</reference>
<dbReference type="VEuPathDB" id="FungiDB:GGTG_04141"/>